<dbReference type="RefSeq" id="XP_027608152.1">
    <property type="nucleotide sequence ID" value="XM_027752351.1"/>
</dbReference>
<dbReference type="EMBL" id="BFAD01000001">
    <property type="protein sequence ID" value="GBE77239.1"/>
    <property type="molecule type" value="Genomic_DNA"/>
</dbReference>
<organism evidence="2 3">
    <name type="scientific">Sparassis crispa</name>
    <dbReference type="NCBI Taxonomy" id="139825"/>
    <lineage>
        <taxon>Eukaryota</taxon>
        <taxon>Fungi</taxon>
        <taxon>Dikarya</taxon>
        <taxon>Basidiomycota</taxon>
        <taxon>Agaricomycotina</taxon>
        <taxon>Agaricomycetes</taxon>
        <taxon>Polyporales</taxon>
        <taxon>Sparassidaceae</taxon>
        <taxon>Sparassis</taxon>
    </lineage>
</organism>
<protein>
    <submittedName>
        <fullName evidence="2">Uncharacterized protein</fullName>
    </submittedName>
</protein>
<name>A0A401G503_9APHY</name>
<reference evidence="2 3" key="1">
    <citation type="journal article" date="2018" name="Sci. Rep.">
        <title>Genome sequence of the cauliflower mushroom Sparassis crispa (Hanabiratake) and its association with beneficial usage.</title>
        <authorList>
            <person name="Kiyama R."/>
            <person name="Furutani Y."/>
            <person name="Kawaguchi K."/>
            <person name="Nakanishi T."/>
        </authorList>
    </citation>
    <scope>NUCLEOTIDE SEQUENCE [LARGE SCALE GENOMIC DNA]</scope>
</reference>
<feature type="region of interest" description="Disordered" evidence="1">
    <location>
        <begin position="90"/>
        <end position="120"/>
    </location>
</feature>
<dbReference type="InParanoid" id="A0A401G503"/>
<proteinExistence type="predicted"/>
<dbReference type="Proteomes" id="UP000287166">
    <property type="component" value="Unassembled WGS sequence"/>
</dbReference>
<comment type="caution">
    <text evidence="2">The sequence shown here is derived from an EMBL/GenBank/DDBJ whole genome shotgun (WGS) entry which is preliminary data.</text>
</comment>
<keyword evidence="3" id="KW-1185">Reference proteome</keyword>
<dbReference type="AlphaFoldDB" id="A0A401G503"/>
<gene>
    <name evidence="2" type="ORF">SCP_0101120</name>
</gene>
<evidence type="ECO:0000313" key="3">
    <source>
        <dbReference type="Proteomes" id="UP000287166"/>
    </source>
</evidence>
<dbReference type="OrthoDB" id="2803774at2759"/>
<sequence>MGPSRRRHITRTKRALMRSMRSQNYSVRDISQWLACGESTVGKVLRNDYGDSLEEDVDHLDGRAGDITNVDNMSEDSIARTLATLKDEDEDLEYVEDATSTRDDESDNHPSISTAAQGARKSARLRGQKAPCEIFNYLCYFLL</sequence>
<accession>A0A401G503</accession>
<evidence type="ECO:0000256" key="1">
    <source>
        <dbReference type="SAM" id="MobiDB-lite"/>
    </source>
</evidence>
<dbReference type="GeneID" id="38774156"/>
<evidence type="ECO:0000313" key="2">
    <source>
        <dbReference type="EMBL" id="GBE77239.1"/>
    </source>
</evidence>